<reference evidence="4" key="1">
    <citation type="submission" date="2017-02" db="UniProtKB">
        <authorList>
            <consortium name="WormBaseParasite"/>
        </authorList>
    </citation>
    <scope>IDENTIFICATION</scope>
</reference>
<organism evidence="2 4">
    <name type="scientific">Dracunculus medinensis</name>
    <name type="common">Guinea worm</name>
    <dbReference type="NCBI Taxonomy" id="318479"/>
    <lineage>
        <taxon>Eukaryota</taxon>
        <taxon>Metazoa</taxon>
        <taxon>Ecdysozoa</taxon>
        <taxon>Nematoda</taxon>
        <taxon>Chromadorea</taxon>
        <taxon>Rhabditida</taxon>
        <taxon>Spirurina</taxon>
        <taxon>Dracunculoidea</taxon>
        <taxon>Dracunculidae</taxon>
        <taxon>Dracunculus</taxon>
    </lineage>
</organism>
<accession>A0A0N4U8M9</accession>
<keyword evidence="3" id="KW-1185">Reference proteome</keyword>
<reference evidence="1 3" key="2">
    <citation type="submission" date="2018-11" db="EMBL/GenBank/DDBJ databases">
        <authorList>
            <consortium name="Pathogen Informatics"/>
        </authorList>
    </citation>
    <scope>NUCLEOTIDE SEQUENCE [LARGE SCALE GENOMIC DNA]</scope>
</reference>
<sequence>MSKYRKNWLNNTGTYDKITSSIEPHSFGTSWNSIRWNKPLSNRPSCHFLSPIDRYTSKSYCSGKFGYSINERKSRLNLDDNPSSAYSNTNNYSLSTNSSRLKRLSYSTSEPSYLQI</sequence>
<gene>
    <name evidence="1" type="ORF">DME_LOCUS278</name>
</gene>
<dbReference type="Proteomes" id="UP000038040">
    <property type="component" value="Unplaced"/>
</dbReference>
<dbReference type="EMBL" id="UYYG01000002">
    <property type="protein sequence ID" value="VDN50305.1"/>
    <property type="molecule type" value="Genomic_DNA"/>
</dbReference>
<evidence type="ECO:0000313" key="1">
    <source>
        <dbReference type="EMBL" id="VDN50305.1"/>
    </source>
</evidence>
<name>A0A0N4U8M9_DRAME</name>
<dbReference type="Proteomes" id="UP000274756">
    <property type="component" value="Unassembled WGS sequence"/>
</dbReference>
<protein>
    <submittedName>
        <fullName evidence="1 4">Uncharacterized protein</fullName>
    </submittedName>
</protein>
<dbReference type="WBParaSite" id="DME_0000341201-mRNA-1">
    <property type="protein sequence ID" value="DME_0000341201-mRNA-1"/>
    <property type="gene ID" value="DME_0000341201"/>
</dbReference>
<dbReference type="AlphaFoldDB" id="A0A0N4U8M9"/>
<evidence type="ECO:0000313" key="3">
    <source>
        <dbReference type="Proteomes" id="UP000274756"/>
    </source>
</evidence>
<dbReference type="OrthoDB" id="5856121at2759"/>
<evidence type="ECO:0000313" key="2">
    <source>
        <dbReference type="Proteomes" id="UP000038040"/>
    </source>
</evidence>
<proteinExistence type="predicted"/>
<evidence type="ECO:0000313" key="4">
    <source>
        <dbReference type="WBParaSite" id="DME_0000341201-mRNA-1"/>
    </source>
</evidence>